<dbReference type="PANTHER" id="PTHR21324:SF2">
    <property type="entry name" value="EG:22E5.9 PROTEIN"/>
    <property type="match status" value="1"/>
</dbReference>
<evidence type="ECO:0000256" key="2">
    <source>
        <dbReference type="ARBA" id="ARBA00006565"/>
    </source>
</evidence>
<evidence type="ECO:0000313" key="8">
    <source>
        <dbReference type="Proteomes" id="UP001652625"/>
    </source>
</evidence>
<evidence type="ECO:0000256" key="5">
    <source>
        <dbReference type="ARBA" id="ARBA00023136"/>
    </source>
</evidence>
<keyword evidence="3 6" id="KW-0812">Transmembrane</keyword>
<feature type="transmembrane region" description="Helical" evidence="6">
    <location>
        <begin position="209"/>
        <end position="233"/>
    </location>
</feature>
<comment type="subcellular location">
    <subcellularLocation>
        <location evidence="1">Endomembrane system</location>
        <topology evidence="1">Multi-pass membrane protein</topology>
    </subcellularLocation>
</comment>
<dbReference type="GeneID" id="101240266"/>
<reference evidence="9" key="1">
    <citation type="submission" date="2025-08" db="UniProtKB">
        <authorList>
            <consortium name="RefSeq"/>
        </authorList>
    </citation>
    <scope>IDENTIFICATION</scope>
</reference>
<keyword evidence="4 6" id="KW-1133">Transmembrane helix</keyword>
<feature type="transmembrane region" description="Helical" evidence="6">
    <location>
        <begin position="12"/>
        <end position="32"/>
    </location>
</feature>
<feature type="domain" description="CWH43-like N-terminal" evidence="7">
    <location>
        <begin position="9"/>
        <end position="241"/>
    </location>
</feature>
<evidence type="ECO:0000259" key="7">
    <source>
        <dbReference type="Pfam" id="PF10277"/>
    </source>
</evidence>
<evidence type="ECO:0000256" key="4">
    <source>
        <dbReference type="ARBA" id="ARBA00022989"/>
    </source>
</evidence>
<feature type="transmembrane region" description="Helical" evidence="6">
    <location>
        <begin position="55"/>
        <end position="73"/>
    </location>
</feature>
<dbReference type="RefSeq" id="XP_065667679.1">
    <property type="nucleotide sequence ID" value="XM_065811607.1"/>
</dbReference>
<gene>
    <name evidence="9" type="primary">LOC101240266</name>
</gene>
<keyword evidence="5 6" id="KW-0472">Membrane</keyword>
<protein>
    <submittedName>
        <fullName evidence="9">DNA damage-regulated autophagy modulator protein 1</fullName>
    </submittedName>
</protein>
<organism evidence="8 9">
    <name type="scientific">Hydra vulgaris</name>
    <name type="common">Hydra</name>
    <name type="synonym">Hydra attenuata</name>
    <dbReference type="NCBI Taxonomy" id="6087"/>
    <lineage>
        <taxon>Eukaryota</taxon>
        <taxon>Metazoa</taxon>
        <taxon>Cnidaria</taxon>
        <taxon>Hydrozoa</taxon>
        <taxon>Hydroidolina</taxon>
        <taxon>Anthoathecata</taxon>
        <taxon>Aplanulata</taxon>
        <taxon>Hydridae</taxon>
        <taxon>Hydra</taxon>
    </lineage>
</organism>
<comment type="similarity">
    <text evidence="2">Belongs to the DRAM/TMEM150 family.</text>
</comment>
<dbReference type="Pfam" id="PF10277">
    <property type="entry name" value="Frag1"/>
    <property type="match status" value="1"/>
</dbReference>
<evidence type="ECO:0000256" key="1">
    <source>
        <dbReference type="ARBA" id="ARBA00004127"/>
    </source>
</evidence>
<dbReference type="InterPro" id="IPR050911">
    <property type="entry name" value="DRAM/TMEM150_Autophagy_Mod"/>
</dbReference>
<evidence type="ECO:0000313" key="9">
    <source>
        <dbReference type="RefSeq" id="XP_065667679.1"/>
    </source>
</evidence>
<proteinExistence type="inferred from homology"/>
<feature type="transmembrane region" description="Helical" evidence="6">
    <location>
        <begin position="98"/>
        <end position="118"/>
    </location>
</feature>
<feature type="transmembrane region" description="Helical" evidence="6">
    <location>
        <begin position="130"/>
        <end position="149"/>
    </location>
</feature>
<name>A0ABM4D0B8_HYDVU</name>
<feature type="transmembrane region" description="Helical" evidence="6">
    <location>
        <begin position="169"/>
        <end position="189"/>
    </location>
</feature>
<dbReference type="PANTHER" id="PTHR21324">
    <property type="entry name" value="FASTING-INDUCIBLE INTEGRAL MEMBRANE PROTEIN TM6P1-RELATED"/>
    <property type="match status" value="1"/>
</dbReference>
<evidence type="ECO:0000256" key="6">
    <source>
        <dbReference type="SAM" id="Phobius"/>
    </source>
</evidence>
<evidence type="ECO:0000256" key="3">
    <source>
        <dbReference type="ARBA" id="ARBA00022692"/>
    </source>
</evidence>
<sequence length="276" mass="31743">MTINSFGLGYLPVLWSLLSVFAFIGAYVTAVLEGHVYYFLPSIGDTGTKDPESNIFSLLMNISVIIGLSNYIIRYFQCQYQARQCANEREAIYKYNRVSLLLAVGSILGGLIVVNISLRKEYYLLEIHDAGAIVFFLFTTMYFWVQTILSYKVAKFGLISSLMCHVRCFLIFTISVFLCIHVVTSILSYEIFINYNLQHTIAQWVPGDFGYLIHVVSNSSEWLSAMLITIYVLTYFEEFQHVVLLIDCQERSPMVEFYDSVGVYSNWKFMNEENNN</sequence>
<keyword evidence="8" id="KW-1185">Reference proteome</keyword>
<dbReference type="InterPro" id="IPR019402">
    <property type="entry name" value="CWH43_N"/>
</dbReference>
<dbReference type="Proteomes" id="UP001652625">
    <property type="component" value="Chromosome 12"/>
</dbReference>
<accession>A0ABM4D0B8</accession>